<name>A0A0D2A9A6_9PEZI</name>
<sequence>MGRWSTFESLKSVLLCGSTFSSGHWHEMEQVYSALHHMKERLHREFAMEKRTVDVRIFIKGFSPCATHAEVSWNASRGRLVHIEAPKPQSRVFNP</sequence>
<keyword evidence="2" id="KW-1185">Reference proteome</keyword>
<reference evidence="1 2" key="1">
    <citation type="submission" date="2015-01" db="EMBL/GenBank/DDBJ databases">
        <title>The Genome Sequence of Ochroconis gallopava CBS43764.</title>
        <authorList>
            <consortium name="The Broad Institute Genomics Platform"/>
            <person name="Cuomo C."/>
            <person name="de Hoog S."/>
            <person name="Gorbushina A."/>
            <person name="Stielow B."/>
            <person name="Teixiera M."/>
            <person name="Abouelleil A."/>
            <person name="Chapman S.B."/>
            <person name="Priest M."/>
            <person name="Young S.K."/>
            <person name="Wortman J."/>
            <person name="Nusbaum C."/>
            <person name="Birren B."/>
        </authorList>
    </citation>
    <scope>NUCLEOTIDE SEQUENCE [LARGE SCALE GENOMIC DNA]</scope>
    <source>
        <strain evidence="1 2">CBS 43764</strain>
    </source>
</reference>
<dbReference type="InParanoid" id="A0A0D2A9A6"/>
<evidence type="ECO:0000313" key="1">
    <source>
        <dbReference type="EMBL" id="KIW03160.1"/>
    </source>
</evidence>
<dbReference type="RefSeq" id="XP_016213029.1">
    <property type="nucleotide sequence ID" value="XM_016359350.1"/>
</dbReference>
<evidence type="ECO:0000313" key="2">
    <source>
        <dbReference type="Proteomes" id="UP000053259"/>
    </source>
</evidence>
<dbReference type="EMBL" id="KN847546">
    <property type="protein sequence ID" value="KIW03160.1"/>
    <property type="molecule type" value="Genomic_DNA"/>
</dbReference>
<dbReference type="GeneID" id="27313776"/>
<accession>A0A0D2A9A6</accession>
<gene>
    <name evidence="1" type="ORF">PV09_05803</name>
</gene>
<dbReference type="AlphaFoldDB" id="A0A0D2A9A6"/>
<dbReference type="Proteomes" id="UP000053259">
    <property type="component" value="Unassembled WGS sequence"/>
</dbReference>
<dbReference type="VEuPathDB" id="FungiDB:PV09_05803"/>
<organism evidence="1 2">
    <name type="scientific">Verruconis gallopava</name>
    <dbReference type="NCBI Taxonomy" id="253628"/>
    <lineage>
        <taxon>Eukaryota</taxon>
        <taxon>Fungi</taxon>
        <taxon>Dikarya</taxon>
        <taxon>Ascomycota</taxon>
        <taxon>Pezizomycotina</taxon>
        <taxon>Dothideomycetes</taxon>
        <taxon>Pleosporomycetidae</taxon>
        <taxon>Venturiales</taxon>
        <taxon>Sympoventuriaceae</taxon>
        <taxon>Verruconis</taxon>
    </lineage>
</organism>
<dbReference type="HOGENOM" id="CLU_2374371_0_0_1"/>
<proteinExistence type="predicted"/>
<protein>
    <submittedName>
        <fullName evidence="1">Uncharacterized protein</fullName>
    </submittedName>
</protein>